<sequence length="225" mass="25237">MDLSRGWRRSISWPSSPWKTSASGSANLHSNGPADSSPNLQITAVLKRWPNPKAASRDEEARETFERELPPPSEDMETSHLPYFFGWAVTREWLRVFAQCAIGPDPTDHYGGHGMMVLRKVAGAARADTGKGLALIYELVVHDSAPFVRGSAVSPERAHIVRMVSVRNTAFLDYLYYRLPTVAQYAWLCAVMPGAPQWYRGIMGNAEYVKSLEYCDTYVQNKWPA</sequence>
<gene>
    <name evidence="2" type="ORF">TRAPUB_9937</name>
</gene>
<organism evidence="2 3">
    <name type="scientific">Trametes pubescens</name>
    <name type="common">White-rot fungus</name>
    <dbReference type="NCBI Taxonomy" id="154538"/>
    <lineage>
        <taxon>Eukaryota</taxon>
        <taxon>Fungi</taxon>
        <taxon>Dikarya</taxon>
        <taxon>Basidiomycota</taxon>
        <taxon>Agaricomycotina</taxon>
        <taxon>Agaricomycetes</taxon>
        <taxon>Polyporales</taxon>
        <taxon>Polyporaceae</taxon>
        <taxon>Trametes</taxon>
    </lineage>
</organism>
<feature type="compositionally biased region" description="Polar residues" evidence="1">
    <location>
        <begin position="19"/>
        <end position="42"/>
    </location>
</feature>
<proteinExistence type="predicted"/>
<comment type="caution">
    <text evidence="2">The sequence shown here is derived from an EMBL/GenBank/DDBJ whole genome shotgun (WGS) entry which is preliminary data.</text>
</comment>
<dbReference type="EMBL" id="MNAD01000399">
    <property type="protein sequence ID" value="OJT13515.1"/>
    <property type="molecule type" value="Genomic_DNA"/>
</dbReference>
<feature type="compositionally biased region" description="Low complexity" evidence="1">
    <location>
        <begin position="9"/>
        <end position="18"/>
    </location>
</feature>
<protein>
    <submittedName>
        <fullName evidence="2">Uncharacterized protein</fullName>
    </submittedName>
</protein>
<feature type="region of interest" description="Disordered" evidence="1">
    <location>
        <begin position="1"/>
        <end position="74"/>
    </location>
</feature>
<name>A0A1M2W0X1_TRAPU</name>
<evidence type="ECO:0000313" key="2">
    <source>
        <dbReference type="EMBL" id="OJT13515.1"/>
    </source>
</evidence>
<feature type="compositionally biased region" description="Basic and acidic residues" evidence="1">
    <location>
        <begin position="55"/>
        <end position="69"/>
    </location>
</feature>
<dbReference type="AlphaFoldDB" id="A0A1M2W0X1"/>
<evidence type="ECO:0000313" key="3">
    <source>
        <dbReference type="Proteomes" id="UP000184267"/>
    </source>
</evidence>
<dbReference type="OrthoDB" id="10472514at2759"/>
<accession>A0A1M2W0X1</accession>
<reference evidence="2 3" key="1">
    <citation type="submission" date="2016-10" db="EMBL/GenBank/DDBJ databases">
        <title>Genome sequence of the basidiomycete white-rot fungus Trametes pubescens.</title>
        <authorList>
            <person name="Makela M.R."/>
            <person name="Granchi Z."/>
            <person name="Peng M."/>
            <person name="De Vries R.P."/>
            <person name="Grigoriev I."/>
            <person name="Riley R."/>
            <person name="Hilden K."/>
        </authorList>
    </citation>
    <scope>NUCLEOTIDE SEQUENCE [LARGE SCALE GENOMIC DNA]</scope>
    <source>
        <strain evidence="2 3">FBCC735</strain>
    </source>
</reference>
<dbReference type="Proteomes" id="UP000184267">
    <property type="component" value="Unassembled WGS sequence"/>
</dbReference>
<keyword evidence="3" id="KW-1185">Reference proteome</keyword>
<evidence type="ECO:0000256" key="1">
    <source>
        <dbReference type="SAM" id="MobiDB-lite"/>
    </source>
</evidence>